<feature type="region of interest" description="Disordered" evidence="1">
    <location>
        <begin position="775"/>
        <end position="803"/>
    </location>
</feature>
<feature type="compositionally biased region" description="Low complexity" evidence="1">
    <location>
        <begin position="91"/>
        <end position="119"/>
    </location>
</feature>
<feature type="domain" description="SAM" evidence="2">
    <location>
        <begin position="805"/>
        <end position="869"/>
    </location>
</feature>
<organism evidence="3 4">
    <name type="scientific">Albula goreensis</name>
    <dbReference type="NCBI Taxonomy" id="1534307"/>
    <lineage>
        <taxon>Eukaryota</taxon>
        <taxon>Metazoa</taxon>
        <taxon>Chordata</taxon>
        <taxon>Craniata</taxon>
        <taxon>Vertebrata</taxon>
        <taxon>Euteleostomi</taxon>
        <taxon>Actinopterygii</taxon>
        <taxon>Neopterygii</taxon>
        <taxon>Teleostei</taxon>
        <taxon>Albuliformes</taxon>
        <taxon>Albulidae</taxon>
        <taxon>Albula</taxon>
    </lineage>
</organism>
<evidence type="ECO:0000313" key="3">
    <source>
        <dbReference type="EMBL" id="KAI1891310.1"/>
    </source>
</evidence>
<keyword evidence="4" id="KW-1185">Reference proteome</keyword>
<dbReference type="Gene3D" id="1.10.150.50">
    <property type="entry name" value="Transcription Factor, Ets-1"/>
    <property type="match status" value="1"/>
</dbReference>
<feature type="compositionally biased region" description="Basic and acidic residues" evidence="1">
    <location>
        <begin position="775"/>
        <end position="787"/>
    </location>
</feature>
<accession>A0A8T3D5J4</accession>
<evidence type="ECO:0000313" key="4">
    <source>
        <dbReference type="Proteomes" id="UP000829720"/>
    </source>
</evidence>
<feature type="compositionally biased region" description="Low complexity" evidence="1">
    <location>
        <begin position="578"/>
        <end position="591"/>
    </location>
</feature>
<reference evidence="3" key="1">
    <citation type="submission" date="2021-01" db="EMBL/GenBank/DDBJ databases">
        <authorList>
            <person name="Zahm M."/>
            <person name="Roques C."/>
            <person name="Cabau C."/>
            <person name="Klopp C."/>
            <person name="Donnadieu C."/>
            <person name="Jouanno E."/>
            <person name="Lampietro C."/>
            <person name="Louis A."/>
            <person name="Herpin A."/>
            <person name="Echchiki A."/>
            <person name="Berthelot C."/>
            <person name="Parey E."/>
            <person name="Roest-Crollius H."/>
            <person name="Braasch I."/>
            <person name="Postlethwait J."/>
            <person name="Bobe J."/>
            <person name="Montfort J."/>
            <person name="Bouchez O."/>
            <person name="Begum T."/>
            <person name="Mejri S."/>
            <person name="Adams A."/>
            <person name="Chen W.-J."/>
            <person name="Guiguen Y."/>
        </authorList>
    </citation>
    <scope>NUCLEOTIDE SEQUENCE</scope>
    <source>
        <tissue evidence="3">Blood</tissue>
    </source>
</reference>
<dbReference type="SUPFAM" id="SSF47769">
    <property type="entry name" value="SAM/Pointed domain"/>
    <property type="match status" value="1"/>
</dbReference>
<dbReference type="Proteomes" id="UP000829720">
    <property type="component" value="Unassembled WGS sequence"/>
</dbReference>
<feature type="compositionally biased region" description="Polar residues" evidence="1">
    <location>
        <begin position="120"/>
        <end position="150"/>
    </location>
</feature>
<feature type="region of interest" description="Disordered" evidence="1">
    <location>
        <begin position="379"/>
        <end position="417"/>
    </location>
</feature>
<feature type="compositionally biased region" description="Polar residues" evidence="1">
    <location>
        <begin position="345"/>
        <end position="359"/>
    </location>
</feature>
<dbReference type="SMART" id="SM00454">
    <property type="entry name" value="SAM"/>
    <property type="match status" value="1"/>
</dbReference>
<dbReference type="GO" id="GO:0035102">
    <property type="term" value="C:PRC1 complex"/>
    <property type="evidence" value="ECO:0007669"/>
    <property type="project" value="TreeGrafter"/>
</dbReference>
<protein>
    <recommendedName>
        <fullName evidence="2">SAM domain-containing protein</fullName>
    </recommendedName>
</protein>
<dbReference type="GO" id="GO:0003682">
    <property type="term" value="F:chromatin binding"/>
    <property type="evidence" value="ECO:0007669"/>
    <property type="project" value="TreeGrafter"/>
</dbReference>
<feature type="compositionally biased region" description="Basic residues" evidence="1">
    <location>
        <begin position="721"/>
        <end position="730"/>
    </location>
</feature>
<feature type="compositionally biased region" description="Polar residues" evidence="1">
    <location>
        <begin position="20"/>
        <end position="61"/>
    </location>
</feature>
<dbReference type="InterPro" id="IPR001660">
    <property type="entry name" value="SAM"/>
</dbReference>
<dbReference type="PANTHER" id="PTHR12247:SF88">
    <property type="entry name" value="POLYHOMEOTIC-LIKE PROTEIN 3"/>
    <property type="match status" value="1"/>
</dbReference>
<dbReference type="PROSITE" id="PS50105">
    <property type="entry name" value="SAM_DOMAIN"/>
    <property type="match status" value="1"/>
</dbReference>
<comment type="caution">
    <text evidence="3">The sequence shown here is derived from an EMBL/GenBank/DDBJ whole genome shotgun (WGS) entry which is preliminary data.</text>
</comment>
<feature type="compositionally biased region" description="Low complexity" evidence="1">
    <location>
        <begin position="202"/>
        <end position="212"/>
    </location>
</feature>
<proteinExistence type="predicted"/>
<dbReference type="InterPro" id="IPR050548">
    <property type="entry name" value="PcG_chromatin_remod_factors"/>
</dbReference>
<dbReference type="GO" id="GO:0042393">
    <property type="term" value="F:histone binding"/>
    <property type="evidence" value="ECO:0007669"/>
    <property type="project" value="TreeGrafter"/>
</dbReference>
<dbReference type="CDD" id="cd09577">
    <property type="entry name" value="SAM_Ph1_2_3"/>
    <property type="match status" value="1"/>
</dbReference>
<feature type="region of interest" description="Disordered" evidence="1">
    <location>
        <begin position="91"/>
        <end position="150"/>
    </location>
</feature>
<feature type="region of interest" description="Disordered" evidence="1">
    <location>
        <begin position="720"/>
        <end position="739"/>
    </location>
</feature>
<evidence type="ECO:0000259" key="2">
    <source>
        <dbReference type="PROSITE" id="PS50105"/>
    </source>
</evidence>
<dbReference type="InterPro" id="IPR013761">
    <property type="entry name" value="SAM/pointed_sf"/>
</dbReference>
<feature type="region of interest" description="Disordered" evidence="1">
    <location>
        <begin position="201"/>
        <end position="222"/>
    </location>
</feature>
<feature type="region of interest" description="Disordered" evidence="1">
    <location>
        <begin position="509"/>
        <end position="597"/>
    </location>
</feature>
<dbReference type="EMBL" id="JAERUA010000013">
    <property type="protein sequence ID" value="KAI1891310.1"/>
    <property type="molecule type" value="Genomic_DNA"/>
</dbReference>
<evidence type="ECO:0000256" key="1">
    <source>
        <dbReference type="SAM" id="MobiDB-lite"/>
    </source>
</evidence>
<dbReference type="Pfam" id="PF00536">
    <property type="entry name" value="SAM_1"/>
    <property type="match status" value="1"/>
</dbReference>
<feature type="region of interest" description="Disordered" evidence="1">
    <location>
        <begin position="320"/>
        <end position="367"/>
    </location>
</feature>
<dbReference type="AlphaFoldDB" id="A0A8T3D5J4"/>
<dbReference type="PANTHER" id="PTHR12247">
    <property type="entry name" value="POLYCOMB GROUP PROTEIN"/>
    <property type="match status" value="1"/>
</dbReference>
<dbReference type="OrthoDB" id="2390104at2759"/>
<feature type="compositionally biased region" description="Polar residues" evidence="1">
    <location>
        <begin position="553"/>
        <end position="567"/>
    </location>
</feature>
<feature type="compositionally biased region" description="Low complexity" evidence="1">
    <location>
        <begin position="379"/>
        <end position="395"/>
    </location>
</feature>
<name>A0A8T3D5J4_9TELE</name>
<sequence>MDCGKSGQTDEPSSGEMDSRTNGAPTVTPCRSPSPNQTQALPTSLCSSPSNRQAVQVNQQGAPRAQGLAERYLRQVYTAQERRLLHLAAARQATGSGSRAPLSSPASSSSSSSSSGKKSVPQSPTASQSSVTLPPSPVTVQPDSRPQITCSAGGEMISQQALLLGSSSSATSQAQMYLRAQMLILTPSGSVGMVQPHLPVFSSSSSSSSSSSTPPTGPQDQSLLRRLPSAQLSMPVKPSSQKQSLMQVRPNISLSAPKLTLRPDAVAGSTSHVKVTPPTLVSAHRLLTPGPRLYSPAHSHSLMMQKLRMALSHKRVNYQLISPKPAGGPRQVQPASLQGCARETPPTSQLCPSNQSPKNPETPPTAAAVRSQLCISAPPLSSAVSSSSSNQSDASSQRKTASACPVRTQSSTGQSPVAVLNGPQALVQSLPSATKETPPPPQTLSLLLARASAGRGCTGRALSLGETPADPPPLQKIAEDLKDRLATPLELSMPQPVSKESPIIEEIKEERESPPRNNTQNLPALLPPAGLEGDCRSTSTDMDITAGPDQSCAELSTGDTSTVNSPSHDPPLTAGVQSGSASPPASLPGGPESQPPQAIIKPQVLTHVIEGFVIQEGLEPFPVSRSSLMVEQQARLAEALREMRGNGVSTPLLDPDHPWNSTDTDMDDVATDDGMEESLADVLHCQTAFCSTTCVRRFNLNDTKRISALKANRTGRWARGMYRRRGRRPSRLGGGSRESYLRQVADSYSGDAQRAEWQAGEDRPVPMTTRLRRQAALERERERRAGEASDSGESPPTSPSSPALWTVDQVCAFVYTLPGCQDIAEEFRSQEIDGQALLLLTEEHLMSTMNIRLGPALKICARINSLKGP</sequence>
<gene>
    <name evidence="3" type="ORF">AGOR_G00142480</name>
</gene>
<feature type="compositionally biased region" description="Polar residues" evidence="1">
    <location>
        <begin position="1"/>
        <end position="12"/>
    </location>
</feature>
<dbReference type="GO" id="GO:0045892">
    <property type="term" value="P:negative regulation of DNA-templated transcription"/>
    <property type="evidence" value="ECO:0007669"/>
    <property type="project" value="TreeGrafter"/>
</dbReference>
<feature type="region of interest" description="Disordered" evidence="1">
    <location>
        <begin position="1"/>
        <end position="65"/>
    </location>
</feature>